<dbReference type="GO" id="GO:0006351">
    <property type="term" value="P:DNA-templated transcription"/>
    <property type="evidence" value="ECO:0007669"/>
    <property type="project" value="InterPro"/>
</dbReference>
<keyword evidence="10" id="KW-1185">Reference proteome</keyword>
<dbReference type="PROSITE" id="PS00463">
    <property type="entry name" value="ZN2_CY6_FUNGAL_1"/>
    <property type="match status" value="1"/>
</dbReference>
<evidence type="ECO:0000256" key="1">
    <source>
        <dbReference type="ARBA" id="ARBA00004123"/>
    </source>
</evidence>
<feature type="compositionally biased region" description="Polar residues" evidence="7">
    <location>
        <begin position="78"/>
        <end position="93"/>
    </location>
</feature>
<dbReference type="SMART" id="SM00066">
    <property type="entry name" value="GAL4"/>
    <property type="match status" value="1"/>
</dbReference>
<evidence type="ECO:0000259" key="8">
    <source>
        <dbReference type="PROSITE" id="PS50048"/>
    </source>
</evidence>
<dbReference type="Pfam" id="PF04082">
    <property type="entry name" value="Fungal_trans"/>
    <property type="match status" value="1"/>
</dbReference>
<feature type="domain" description="Zn(2)-C6 fungal-type" evidence="8">
    <location>
        <begin position="15"/>
        <end position="46"/>
    </location>
</feature>
<evidence type="ECO:0000256" key="5">
    <source>
        <dbReference type="ARBA" id="ARBA00023163"/>
    </source>
</evidence>
<dbReference type="InterPro" id="IPR051711">
    <property type="entry name" value="Stress_Response_Reg"/>
</dbReference>
<keyword evidence="4" id="KW-0238">DNA-binding</keyword>
<dbReference type="SUPFAM" id="SSF57701">
    <property type="entry name" value="Zn2/Cys6 DNA-binding domain"/>
    <property type="match status" value="1"/>
</dbReference>
<dbReference type="AlphaFoldDB" id="A0A6A7AKL1"/>
<organism evidence="9 10">
    <name type="scientific">Ophiobolus disseminans</name>
    <dbReference type="NCBI Taxonomy" id="1469910"/>
    <lineage>
        <taxon>Eukaryota</taxon>
        <taxon>Fungi</taxon>
        <taxon>Dikarya</taxon>
        <taxon>Ascomycota</taxon>
        <taxon>Pezizomycotina</taxon>
        <taxon>Dothideomycetes</taxon>
        <taxon>Pleosporomycetidae</taxon>
        <taxon>Pleosporales</taxon>
        <taxon>Pleosporineae</taxon>
        <taxon>Phaeosphaeriaceae</taxon>
        <taxon>Ophiobolus</taxon>
    </lineage>
</organism>
<dbReference type="CDD" id="cd12148">
    <property type="entry name" value="fungal_TF_MHR"/>
    <property type="match status" value="1"/>
</dbReference>
<dbReference type="Pfam" id="PF00172">
    <property type="entry name" value="Zn_clus"/>
    <property type="match status" value="1"/>
</dbReference>
<dbReference type="GO" id="GO:0005634">
    <property type="term" value="C:nucleus"/>
    <property type="evidence" value="ECO:0007669"/>
    <property type="project" value="UniProtKB-SubCell"/>
</dbReference>
<dbReference type="GO" id="GO:0008270">
    <property type="term" value="F:zinc ion binding"/>
    <property type="evidence" value="ECO:0007669"/>
    <property type="project" value="InterPro"/>
</dbReference>
<dbReference type="GO" id="GO:0000981">
    <property type="term" value="F:DNA-binding transcription factor activity, RNA polymerase II-specific"/>
    <property type="evidence" value="ECO:0007669"/>
    <property type="project" value="InterPro"/>
</dbReference>
<evidence type="ECO:0000313" key="9">
    <source>
        <dbReference type="EMBL" id="KAF2833524.1"/>
    </source>
</evidence>
<dbReference type="Proteomes" id="UP000799424">
    <property type="component" value="Unassembled WGS sequence"/>
</dbReference>
<feature type="region of interest" description="Disordered" evidence="7">
    <location>
        <begin position="71"/>
        <end position="93"/>
    </location>
</feature>
<proteinExistence type="predicted"/>
<keyword evidence="5" id="KW-0804">Transcription</keyword>
<dbReference type="CDD" id="cd00067">
    <property type="entry name" value="GAL4"/>
    <property type="match status" value="1"/>
</dbReference>
<reference evidence="9" key="1">
    <citation type="journal article" date="2020" name="Stud. Mycol.">
        <title>101 Dothideomycetes genomes: a test case for predicting lifestyles and emergence of pathogens.</title>
        <authorList>
            <person name="Haridas S."/>
            <person name="Albert R."/>
            <person name="Binder M."/>
            <person name="Bloem J."/>
            <person name="Labutti K."/>
            <person name="Salamov A."/>
            <person name="Andreopoulos B."/>
            <person name="Baker S."/>
            <person name="Barry K."/>
            <person name="Bills G."/>
            <person name="Bluhm B."/>
            <person name="Cannon C."/>
            <person name="Castanera R."/>
            <person name="Culley D."/>
            <person name="Daum C."/>
            <person name="Ezra D."/>
            <person name="Gonzalez J."/>
            <person name="Henrissat B."/>
            <person name="Kuo A."/>
            <person name="Liang C."/>
            <person name="Lipzen A."/>
            <person name="Lutzoni F."/>
            <person name="Magnuson J."/>
            <person name="Mondo S."/>
            <person name="Nolan M."/>
            <person name="Ohm R."/>
            <person name="Pangilinan J."/>
            <person name="Park H.-J."/>
            <person name="Ramirez L."/>
            <person name="Alfaro M."/>
            <person name="Sun H."/>
            <person name="Tritt A."/>
            <person name="Yoshinaga Y."/>
            <person name="Zwiers L.-H."/>
            <person name="Turgeon B."/>
            <person name="Goodwin S."/>
            <person name="Spatafora J."/>
            <person name="Crous P."/>
            <person name="Grigoriev I."/>
        </authorList>
    </citation>
    <scope>NUCLEOTIDE SEQUENCE</scope>
    <source>
        <strain evidence="9">CBS 113818</strain>
    </source>
</reference>
<dbReference type="PANTHER" id="PTHR47540:SF6">
    <property type="entry name" value="ZN(II)2CYS6 TRANSCRIPTION FACTOR (EUROFUNG)"/>
    <property type="match status" value="1"/>
</dbReference>
<evidence type="ECO:0000313" key="10">
    <source>
        <dbReference type="Proteomes" id="UP000799424"/>
    </source>
</evidence>
<dbReference type="EMBL" id="MU006216">
    <property type="protein sequence ID" value="KAF2833524.1"/>
    <property type="molecule type" value="Genomic_DNA"/>
</dbReference>
<dbReference type="InterPro" id="IPR001138">
    <property type="entry name" value="Zn2Cys6_DnaBD"/>
</dbReference>
<protein>
    <recommendedName>
        <fullName evidence="8">Zn(2)-C6 fungal-type domain-containing protein</fullName>
    </recommendedName>
</protein>
<accession>A0A6A7AKL1</accession>
<keyword evidence="3" id="KW-0805">Transcription regulation</keyword>
<gene>
    <name evidence="9" type="ORF">CC86DRAFT_389739</name>
</gene>
<dbReference type="PANTHER" id="PTHR47540">
    <property type="entry name" value="THIAMINE REPRESSIBLE GENES REGULATORY PROTEIN THI5"/>
    <property type="match status" value="1"/>
</dbReference>
<keyword evidence="2" id="KW-0479">Metal-binding</keyword>
<dbReference type="Gene3D" id="4.10.240.10">
    <property type="entry name" value="Zn(2)-C6 fungal-type DNA-binding domain"/>
    <property type="match status" value="1"/>
</dbReference>
<dbReference type="OrthoDB" id="3266505at2759"/>
<name>A0A6A7AKL1_9PLEO</name>
<dbReference type="InterPro" id="IPR007219">
    <property type="entry name" value="XnlR_reg_dom"/>
</dbReference>
<evidence type="ECO:0000256" key="7">
    <source>
        <dbReference type="SAM" id="MobiDB-lite"/>
    </source>
</evidence>
<evidence type="ECO:0000256" key="2">
    <source>
        <dbReference type="ARBA" id="ARBA00022723"/>
    </source>
</evidence>
<dbReference type="GO" id="GO:0043565">
    <property type="term" value="F:sequence-specific DNA binding"/>
    <property type="evidence" value="ECO:0007669"/>
    <property type="project" value="TreeGrafter"/>
</dbReference>
<dbReference type="GO" id="GO:0045944">
    <property type="term" value="P:positive regulation of transcription by RNA polymerase II"/>
    <property type="evidence" value="ECO:0007669"/>
    <property type="project" value="TreeGrafter"/>
</dbReference>
<dbReference type="SMART" id="SM00906">
    <property type="entry name" value="Fungal_trans"/>
    <property type="match status" value="1"/>
</dbReference>
<comment type="subcellular location">
    <subcellularLocation>
        <location evidence="1">Nucleus</location>
    </subcellularLocation>
</comment>
<dbReference type="InterPro" id="IPR036864">
    <property type="entry name" value="Zn2-C6_fun-type_DNA-bd_sf"/>
</dbReference>
<dbReference type="PROSITE" id="PS50048">
    <property type="entry name" value="ZN2_CY6_FUNGAL_2"/>
    <property type="match status" value="1"/>
</dbReference>
<sequence>MSTSRLIQKRSKSVACRRCHSRKVKCSGERPCSICRDAGLDSECVYPARDRQVKISQRSLDALIAENSRLRNVGGTEEASSSPLPSNTIDGSDTVHNPLFDERPWFHTVSSSDIPIHIGEAADAAFATRFRQTLGTGYTDHLPRMSYIPDAPLMILPESRYGWPTPARARFLVKVAFSTICRYYHIIRKSVVLKSLDAAISSGGNGDRLVIGKLLALFALGEVYSAKFASHHMAFPGMAYYTHAGRLVGEPMERPQLDAVEVTLLLAVYSFSLNRRHSAYIFASSAIRLSLIMGLQLDISDQQYRDFPAREHRVRLWWTAYIIDRTCTSKIGLPVSIADDDIQVDPPSVEGADRLDPEDFEDSEYELCSVTLSKIAAMSTEQIYSRRVHQKPFSQRVQAILKDLNRWMDELPAKYHLKTNGSSSLQEVHITYLHLRFNQAIILATRPLLLHVLSIHRQAWTDNNEPRTLVSETARILAETCIQCARHSYQIVTDTWVHGTFATFNYFHTQFLFSSATVLAISSLLSSTESENDNNKYDSAVELLRQLDQSGSFVAKEFCEHIDAMQKSMAAVYNGATTRTITSSRLGADQGVATSFPTNGPTAGMALAEPSFRDFLAETDLDIQGFDDSIFDESHALYWPRIEDAISAIASSSG</sequence>
<keyword evidence="6" id="KW-0539">Nucleus</keyword>
<evidence type="ECO:0000256" key="6">
    <source>
        <dbReference type="ARBA" id="ARBA00023242"/>
    </source>
</evidence>
<evidence type="ECO:0000256" key="4">
    <source>
        <dbReference type="ARBA" id="ARBA00023125"/>
    </source>
</evidence>
<evidence type="ECO:0000256" key="3">
    <source>
        <dbReference type="ARBA" id="ARBA00023015"/>
    </source>
</evidence>